<organism evidence="2 3">
    <name type="scientific">Sus scrofa</name>
    <name type="common">Pig</name>
    <dbReference type="NCBI Taxonomy" id="9823"/>
    <lineage>
        <taxon>Eukaryota</taxon>
        <taxon>Metazoa</taxon>
        <taxon>Chordata</taxon>
        <taxon>Craniata</taxon>
        <taxon>Vertebrata</taxon>
        <taxon>Euteleostomi</taxon>
        <taxon>Mammalia</taxon>
        <taxon>Eutheria</taxon>
        <taxon>Laurasiatheria</taxon>
        <taxon>Artiodactyla</taxon>
        <taxon>Suina</taxon>
        <taxon>Suidae</taxon>
        <taxon>Sus</taxon>
    </lineage>
</organism>
<dbReference type="Ensembl" id="ENSSSCT00070060555.1">
    <property type="protein sequence ID" value="ENSSSCP00070051601.1"/>
    <property type="gene ID" value="ENSSSCG00070030114.1"/>
</dbReference>
<evidence type="ECO:0000256" key="1">
    <source>
        <dbReference type="SAM" id="MobiDB-lite"/>
    </source>
</evidence>
<sequence>MSGSLGPQLGAEAAGRGFSGRLELRRPLRPVPSPPFADFGGRAHGRLPPWRLLPAAAATATTAAAASSPPPPPPPPLQPQFLPPGFLSALHFLPPPPPPPPPSSFSLSLLSDADNENTGEWAPGASQRPRPRPPRARPAF</sequence>
<feature type="compositionally biased region" description="Low complexity" evidence="1">
    <location>
        <begin position="46"/>
        <end position="67"/>
    </location>
</feature>
<feature type="compositionally biased region" description="Low complexity" evidence="1">
    <location>
        <begin position="83"/>
        <end position="92"/>
    </location>
</feature>
<reference evidence="2 3" key="1">
    <citation type="submission" date="2017-08" db="EMBL/GenBank/DDBJ databases">
        <title>USMARCv1.0.</title>
        <authorList>
            <person name="Hannum G.I."/>
            <person name="Koren S."/>
            <person name="Schroeder S.G."/>
            <person name="Chin S.C."/>
            <person name="Nonneman D.J."/>
            <person name="Becker S.A."/>
            <person name="Rosen B.D."/>
            <person name="Bickhart D.M."/>
            <person name="Putnam N.H."/>
            <person name="Green R.E."/>
            <person name="Tuggle C.K."/>
            <person name="Liu H."/>
            <person name="Rohrer G.A."/>
            <person name="Warr A."/>
            <person name="Hall R."/>
            <person name="Kim K."/>
            <person name="Hume D.A."/>
            <person name="Talbot R."/>
            <person name="Chow W."/>
            <person name="Howe K."/>
            <person name="Schwartz A.S."/>
            <person name="Watson M."/>
            <person name="Archibald A.L."/>
            <person name="Phillippy A.M."/>
            <person name="Smith T.P.L."/>
        </authorList>
    </citation>
    <scope>NUCLEOTIDE SEQUENCE [LARGE SCALE GENOMIC DNA]</scope>
</reference>
<evidence type="ECO:0000313" key="3">
    <source>
        <dbReference type="Proteomes" id="UP000314985"/>
    </source>
</evidence>
<feature type="compositionally biased region" description="Pro residues" evidence="1">
    <location>
        <begin position="68"/>
        <end position="82"/>
    </location>
</feature>
<accession>A0A4X1WAU6</accession>
<reference evidence="2" key="2">
    <citation type="submission" date="2025-08" db="UniProtKB">
        <authorList>
            <consortium name="Ensembl"/>
        </authorList>
    </citation>
    <scope>IDENTIFICATION</scope>
</reference>
<protein>
    <submittedName>
        <fullName evidence="2">Uncharacterized protein</fullName>
    </submittedName>
</protein>
<dbReference type="Proteomes" id="UP000314985">
    <property type="component" value="Chromosome 6"/>
</dbReference>
<feature type="region of interest" description="Disordered" evidence="1">
    <location>
        <begin position="25"/>
        <end position="140"/>
    </location>
</feature>
<evidence type="ECO:0000313" key="2">
    <source>
        <dbReference type="Ensembl" id="ENSSSCP00070051601.1"/>
    </source>
</evidence>
<feature type="compositionally biased region" description="Basic residues" evidence="1">
    <location>
        <begin position="129"/>
        <end position="140"/>
    </location>
</feature>
<dbReference type="AlphaFoldDB" id="A0A4X1WAU6"/>
<feature type="compositionally biased region" description="Pro residues" evidence="1">
    <location>
        <begin position="93"/>
        <end position="103"/>
    </location>
</feature>
<proteinExistence type="predicted"/>
<name>A0A4X1WAU6_PIG</name>